<keyword evidence="5" id="KW-1185">Reference proteome</keyword>
<sequence length="417" mass="47033">MMNEELLFTPVKIGNKTAPNRIAINAMECCDADENGNPSARTYERYEKLFDGGSGFIDLEAITAQYDNISRKNQLSILPHNQKALTEFVRHMKEINKDTVFVFQLTHSGEISHPTLSKRIRVTKEPLYGYEDARLIGEDEVERIMDELVLAAKIAHDAGADGIDMKFCHGYLGSQILRPFNKHNWKYGGAWENRRQYAFDLTERVIKEINDPNFIVGSKVSIYEGFPGGQGTAGPDTALMDLTESIDLLKGLEERGASYVIQSAGSPSHTLALSQPDKKLPDYGYLHQYFQKVCRDNLKPETVVIGSAYSIFRNGKGTNFQAVAPEKNSVRYWGNKNIEQGVVDMICLGRQSFADPYVAKKMAEGREDEIKWCTACDNCIEFLIRQENVGCSTYNPPYTKRMAEIRAEKGLLKEKHT</sequence>
<dbReference type="InterPro" id="IPR013785">
    <property type="entry name" value="Aldolase_TIM"/>
</dbReference>
<organism evidence="4 5">
    <name type="scientific">Christensenella hongkongensis</name>
    <dbReference type="NCBI Taxonomy" id="270498"/>
    <lineage>
        <taxon>Bacteria</taxon>
        <taxon>Bacillati</taxon>
        <taxon>Bacillota</taxon>
        <taxon>Clostridia</taxon>
        <taxon>Christensenellales</taxon>
        <taxon>Christensenellaceae</taxon>
        <taxon>Christensenella</taxon>
    </lineage>
</organism>
<dbReference type="EMBL" id="LAYJ01000133">
    <property type="protein sequence ID" value="KKI49580.1"/>
    <property type="molecule type" value="Genomic_DNA"/>
</dbReference>
<evidence type="ECO:0000259" key="3">
    <source>
        <dbReference type="Pfam" id="PF00724"/>
    </source>
</evidence>
<reference evidence="4 5" key="1">
    <citation type="submission" date="2015-04" db="EMBL/GenBank/DDBJ databases">
        <title>Draft genome sequence of bacteremic isolate Catabacter hongkongensis type strain HKU16T.</title>
        <authorList>
            <person name="Lau S.K."/>
            <person name="Teng J.L."/>
            <person name="Huang Y."/>
            <person name="Curreem S.O."/>
            <person name="Tsui S.K."/>
            <person name="Woo P.C."/>
        </authorList>
    </citation>
    <scope>NUCLEOTIDE SEQUENCE [LARGE SCALE GENOMIC DNA]</scope>
    <source>
        <strain evidence="4 5">HKU16</strain>
    </source>
</reference>
<evidence type="ECO:0000313" key="5">
    <source>
        <dbReference type="Proteomes" id="UP000034076"/>
    </source>
</evidence>
<protein>
    <submittedName>
        <fullName evidence="4">2,4-dienoyl-CoA reductase [NADPH]</fullName>
        <ecNumber evidence="4">1.3.1.34</ecNumber>
    </submittedName>
</protein>
<dbReference type="InterPro" id="IPR051799">
    <property type="entry name" value="NADH_flavin_oxidoreductase"/>
</dbReference>
<keyword evidence="2 4" id="KW-0560">Oxidoreductase</keyword>
<dbReference type="AlphaFoldDB" id="A0A0M2NH23"/>
<feature type="domain" description="NADH:flavin oxidoreductase/NADH oxidase N-terminal" evidence="3">
    <location>
        <begin position="7"/>
        <end position="235"/>
    </location>
</feature>
<dbReference type="Gene3D" id="3.20.20.70">
    <property type="entry name" value="Aldolase class I"/>
    <property type="match status" value="1"/>
</dbReference>
<dbReference type="InterPro" id="IPR001155">
    <property type="entry name" value="OxRdtase_FMN_N"/>
</dbReference>
<dbReference type="Pfam" id="PF00724">
    <property type="entry name" value="Oxidored_FMN"/>
    <property type="match status" value="1"/>
</dbReference>
<evidence type="ECO:0000313" key="4">
    <source>
        <dbReference type="EMBL" id="KKI49580.1"/>
    </source>
</evidence>
<evidence type="ECO:0000256" key="2">
    <source>
        <dbReference type="ARBA" id="ARBA00023002"/>
    </source>
</evidence>
<dbReference type="GO" id="GO:0010181">
    <property type="term" value="F:FMN binding"/>
    <property type="evidence" value="ECO:0007669"/>
    <property type="project" value="InterPro"/>
</dbReference>
<dbReference type="PANTHER" id="PTHR43656">
    <property type="entry name" value="BINDING OXIDOREDUCTASE, PUTATIVE (AFU_ORTHOLOGUE AFUA_2G08260)-RELATED"/>
    <property type="match status" value="1"/>
</dbReference>
<dbReference type="Proteomes" id="UP000034076">
    <property type="component" value="Unassembled WGS sequence"/>
</dbReference>
<gene>
    <name evidence="4" type="ORF">CHK_3158</name>
</gene>
<dbReference type="PANTHER" id="PTHR43656:SF2">
    <property type="entry name" value="BINDING OXIDOREDUCTASE, PUTATIVE (AFU_ORTHOLOGUE AFUA_2G08260)-RELATED"/>
    <property type="match status" value="1"/>
</dbReference>
<name>A0A0M2NH23_9FIRM</name>
<dbReference type="STRING" id="270498.CHK_3158"/>
<dbReference type="SUPFAM" id="SSF51395">
    <property type="entry name" value="FMN-linked oxidoreductases"/>
    <property type="match status" value="1"/>
</dbReference>
<keyword evidence="1" id="KW-0285">Flavoprotein</keyword>
<dbReference type="RefSeq" id="WP_197408942.1">
    <property type="nucleotide sequence ID" value="NZ_LAYJ01000133.1"/>
</dbReference>
<dbReference type="EC" id="1.3.1.34" evidence="4"/>
<accession>A0A0M2NH23</accession>
<comment type="caution">
    <text evidence="4">The sequence shown here is derived from an EMBL/GenBank/DDBJ whole genome shotgun (WGS) entry which is preliminary data.</text>
</comment>
<proteinExistence type="predicted"/>
<dbReference type="GO" id="GO:0008670">
    <property type="term" value="F:2,4-dienoyl-CoA reductase (NADPH) activity"/>
    <property type="evidence" value="ECO:0007669"/>
    <property type="project" value="UniProtKB-EC"/>
</dbReference>
<evidence type="ECO:0000256" key="1">
    <source>
        <dbReference type="ARBA" id="ARBA00022630"/>
    </source>
</evidence>